<dbReference type="Pfam" id="PF13715">
    <property type="entry name" value="CarbopepD_reg_2"/>
    <property type="match status" value="1"/>
</dbReference>
<dbReference type="FunFam" id="2.60.40.1120:FF:000003">
    <property type="entry name" value="Outer membrane protein Omp121"/>
    <property type="match status" value="1"/>
</dbReference>
<dbReference type="SUPFAM" id="SSF49464">
    <property type="entry name" value="Carboxypeptidase regulatory domain-like"/>
    <property type="match status" value="1"/>
</dbReference>
<dbReference type="GO" id="GO:0009279">
    <property type="term" value="C:cell outer membrane"/>
    <property type="evidence" value="ECO:0007669"/>
    <property type="project" value="TreeGrafter"/>
</dbReference>
<dbReference type="GO" id="GO:0015344">
    <property type="term" value="F:siderophore uptake transmembrane transporter activity"/>
    <property type="evidence" value="ECO:0007669"/>
    <property type="project" value="TreeGrafter"/>
</dbReference>
<dbReference type="SUPFAM" id="SSF56935">
    <property type="entry name" value="Porins"/>
    <property type="match status" value="1"/>
</dbReference>
<feature type="domain" description="TonB-dependent receptor plug" evidence="2">
    <location>
        <begin position="202"/>
        <end position="306"/>
    </location>
</feature>
<dbReference type="AlphaFoldDB" id="A0A5J4QDJ4"/>
<dbReference type="EMBL" id="SNRY01003986">
    <property type="protein sequence ID" value="KAA6319118.1"/>
    <property type="molecule type" value="Genomic_DNA"/>
</dbReference>
<dbReference type="PROSITE" id="PS52016">
    <property type="entry name" value="TONB_DEPENDENT_REC_3"/>
    <property type="match status" value="1"/>
</dbReference>
<dbReference type="NCBIfam" id="TIGR04057">
    <property type="entry name" value="SusC_RagA_signa"/>
    <property type="match status" value="1"/>
</dbReference>
<dbReference type="InterPro" id="IPR023997">
    <property type="entry name" value="TonB-dep_OMP_SusC/RagA_CS"/>
</dbReference>
<dbReference type="FunFam" id="2.170.130.10:FF:000008">
    <property type="entry name" value="SusC/RagA family TonB-linked outer membrane protein"/>
    <property type="match status" value="1"/>
</dbReference>
<reference evidence="3" key="1">
    <citation type="submission" date="2019-03" db="EMBL/GenBank/DDBJ databases">
        <title>Single cell metagenomics reveals metabolic interactions within the superorganism composed of flagellate Streblomastix strix and complex community of Bacteroidetes bacteria on its surface.</title>
        <authorList>
            <person name="Treitli S.C."/>
            <person name="Kolisko M."/>
            <person name="Husnik F."/>
            <person name="Keeling P."/>
            <person name="Hampl V."/>
        </authorList>
    </citation>
    <scope>NUCLEOTIDE SEQUENCE</scope>
    <source>
        <strain evidence="3">STM</strain>
    </source>
</reference>
<evidence type="ECO:0000256" key="1">
    <source>
        <dbReference type="ARBA" id="ARBA00022729"/>
    </source>
</evidence>
<protein>
    <submittedName>
        <fullName evidence="3">TonB-dependent receptor SusC</fullName>
    </submittedName>
</protein>
<accession>A0A5J4QDJ4</accession>
<dbReference type="InterPro" id="IPR039426">
    <property type="entry name" value="TonB-dep_rcpt-like"/>
</dbReference>
<proteinExistence type="predicted"/>
<keyword evidence="3" id="KW-0675">Receptor</keyword>
<gene>
    <name evidence="3" type="ORF">EZS27_030952</name>
</gene>
<organism evidence="3">
    <name type="scientific">termite gut metagenome</name>
    <dbReference type="NCBI Taxonomy" id="433724"/>
    <lineage>
        <taxon>unclassified sequences</taxon>
        <taxon>metagenomes</taxon>
        <taxon>organismal metagenomes</taxon>
    </lineage>
</organism>
<dbReference type="InterPro" id="IPR008969">
    <property type="entry name" value="CarboxyPept-like_regulatory"/>
</dbReference>
<name>A0A5J4QDJ4_9ZZZZ</name>
<dbReference type="PANTHER" id="PTHR30069">
    <property type="entry name" value="TONB-DEPENDENT OUTER MEMBRANE RECEPTOR"/>
    <property type="match status" value="1"/>
</dbReference>
<dbReference type="Gene3D" id="2.170.130.10">
    <property type="entry name" value="TonB-dependent receptor, plug domain"/>
    <property type="match status" value="1"/>
</dbReference>
<keyword evidence="1" id="KW-0732">Signal</keyword>
<dbReference type="InterPro" id="IPR037066">
    <property type="entry name" value="Plug_dom_sf"/>
</dbReference>
<dbReference type="Gene3D" id="2.60.40.1120">
    <property type="entry name" value="Carboxypeptidase-like, regulatory domain"/>
    <property type="match status" value="1"/>
</dbReference>
<evidence type="ECO:0000259" key="2">
    <source>
        <dbReference type="Pfam" id="PF07715"/>
    </source>
</evidence>
<sequence length="382" mass="40993">MKHKFLLMVIFLLSIGNMVYAQKVNLDFRQEKLGKVMEAISKQTGKSFSYSRPVINPDAKVSISVKNEELYAALAQIIETDNVEIEITDKKIFLKPRQKRTPSPSTDEQKQITGHISDASGEALIGASVSLKGGAVGTTTDVDGQFSLNASVGSSLLVSYLGYVPKEVKIGKNSNIQITLQEDAQALEEVVVVGYGTQSQKLVTISISKLKMADVDQGNDFNPVKMLQGRVTGVNISSSSGTPGAEPNVIVRGVGSISGSSAPLYVVDGIPGEKYPRLNPNDIESIEVLKDASAAAIYGSRANTGVIIITTKAGKSGKTQIDFSGRTGFGVISSDITMANSSAYMNAMQVAVDNYNVQMKTNLKYYTPSSIENISWVNMISR</sequence>
<dbReference type="PANTHER" id="PTHR30069:SF29">
    <property type="entry name" value="HEMOGLOBIN AND HEMOGLOBIN-HAPTOGLOBIN-BINDING PROTEIN 1-RELATED"/>
    <property type="match status" value="1"/>
</dbReference>
<dbReference type="Pfam" id="PF07715">
    <property type="entry name" value="Plug"/>
    <property type="match status" value="1"/>
</dbReference>
<dbReference type="InterPro" id="IPR012910">
    <property type="entry name" value="Plug_dom"/>
</dbReference>
<dbReference type="GO" id="GO:0044718">
    <property type="term" value="P:siderophore transmembrane transport"/>
    <property type="evidence" value="ECO:0007669"/>
    <property type="project" value="TreeGrafter"/>
</dbReference>
<feature type="non-terminal residue" evidence="3">
    <location>
        <position position="382"/>
    </location>
</feature>
<dbReference type="Gene3D" id="3.55.50.30">
    <property type="match status" value="1"/>
</dbReference>
<evidence type="ECO:0000313" key="3">
    <source>
        <dbReference type="EMBL" id="KAA6319118.1"/>
    </source>
</evidence>
<comment type="caution">
    <text evidence="3">The sequence shown here is derived from an EMBL/GenBank/DDBJ whole genome shotgun (WGS) entry which is preliminary data.</text>
</comment>